<dbReference type="PANTHER" id="PTHR11482:SF6">
    <property type="entry name" value="ORNITHINE DECARBOXYLASE 1-RELATED"/>
    <property type="match status" value="1"/>
</dbReference>
<dbReference type="AlphaFoldDB" id="A0A1T4SVT8"/>
<dbReference type="Proteomes" id="UP000190092">
    <property type="component" value="Unassembled WGS sequence"/>
</dbReference>
<evidence type="ECO:0000259" key="9">
    <source>
        <dbReference type="Pfam" id="PF02784"/>
    </source>
</evidence>
<dbReference type="GO" id="GO:0004586">
    <property type="term" value="F:ornithine decarboxylase activity"/>
    <property type="evidence" value="ECO:0007669"/>
    <property type="project" value="UniProtKB-EC"/>
</dbReference>
<comment type="catalytic activity">
    <reaction evidence="7">
        <text>L-ornithine + H(+) = putrescine + CO2</text>
        <dbReference type="Rhea" id="RHEA:22964"/>
        <dbReference type="ChEBI" id="CHEBI:15378"/>
        <dbReference type="ChEBI" id="CHEBI:16526"/>
        <dbReference type="ChEBI" id="CHEBI:46911"/>
        <dbReference type="ChEBI" id="CHEBI:326268"/>
        <dbReference type="EC" id="4.1.1.17"/>
    </reaction>
</comment>
<dbReference type="PANTHER" id="PTHR11482">
    <property type="entry name" value="ARGININE/DIAMINOPIMELATE/ORNITHINE DECARBOXYLASE"/>
    <property type="match status" value="1"/>
</dbReference>
<evidence type="ECO:0000256" key="7">
    <source>
        <dbReference type="ARBA" id="ARBA00049127"/>
    </source>
</evidence>
<dbReference type="InterPro" id="IPR029066">
    <property type="entry name" value="PLP-binding_barrel"/>
</dbReference>
<keyword evidence="11" id="KW-1185">Reference proteome</keyword>
<dbReference type="InterPro" id="IPR022644">
    <property type="entry name" value="De-COase2_N"/>
</dbReference>
<keyword evidence="3 8" id="KW-0663">Pyridoxal phosphate</keyword>
<gene>
    <name evidence="10" type="ORF">SAMN02745126_05238</name>
</gene>
<dbReference type="Pfam" id="PF02784">
    <property type="entry name" value="Orn_Arg_deC_N"/>
    <property type="match status" value="1"/>
</dbReference>
<dbReference type="PROSITE" id="PS00878">
    <property type="entry name" value="ODR_DC_2_1"/>
    <property type="match status" value="1"/>
</dbReference>
<evidence type="ECO:0000313" key="11">
    <source>
        <dbReference type="Proteomes" id="UP000190092"/>
    </source>
</evidence>
<proteinExistence type="inferred from homology"/>
<dbReference type="Gene3D" id="3.20.20.10">
    <property type="entry name" value="Alanine racemase"/>
    <property type="match status" value="1"/>
</dbReference>
<feature type="active site" description="Proton donor" evidence="8">
    <location>
        <position position="324"/>
    </location>
</feature>
<reference evidence="11" key="1">
    <citation type="submission" date="2017-02" db="EMBL/GenBank/DDBJ databases">
        <authorList>
            <person name="Varghese N."/>
            <person name="Submissions S."/>
        </authorList>
    </citation>
    <scope>NUCLEOTIDE SEQUENCE [LARGE SCALE GENOMIC DNA]</scope>
    <source>
        <strain evidence="11">ATCC 27094</strain>
    </source>
</reference>
<dbReference type="InterPro" id="IPR022653">
    <property type="entry name" value="De-COase2_pyr-phos_BS"/>
</dbReference>
<evidence type="ECO:0000256" key="4">
    <source>
        <dbReference type="ARBA" id="ARBA00023239"/>
    </source>
</evidence>
<comment type="pathway">
    <text evidence="5">Amine and polyamine biosynthesis; putrescine biosynthesis via L-ornithine pathway; putrescine from L-ornithine: step 1/1.</text>
</comment>
<comment type="similarity">
    <text evidence="2">Belongs to the Orn/Lys/Arg decarboxylase class-II family.</text>
</comment>
<evidence type="ECO:0000256" key="8">
    <source>
        <dbReference type="PIRSR" id="PIRSR600183-50"/>
    </source>
</evidence>
<feature type="domain" description="Orn/DAP/Arg decarboxylase 2 N-terminal" evidence="9">
    <location>
        <begin position="24"/>
        <end position="258"/>
    </location>
</feature>
<dbReference type="SUPFAM" id="SSF51419">
    <property type="entry name" value="PLP-binding barrel"/>
    <property type="match status" value="1"/>
</dbReference>
<sequence>MTERIFRYLREQQPETPCLVIDLDLVEHNFRRMRELLPAAHIFYAVKANPAAQILSRLAGLGSKFDTASRGEIEMVQATGISMDRISFGNTIKKEKDIAWAYQQGVRLFAFDSEAELQKLARVAPGARVFCRVLVDCGGAEWPLSKKFGCAPEMAKDLLRKAREWGLDPYGISFHVGSQQTDLDQWDKALAQVSQMFFALAEEGVDLRMVNLGGGFPARYRAEVNSIESYCEAVGRALVRHFGNRMPEVIIEPGRSMVGDAGVIQSEVVLVSRKAANDRKRWIYLDIGKFSGLAETMDESIKYRLRTARDGTRVGPVVLAGPTCDSADILYEKTEYKLPLSLKPGDKVEILSTGAYTTTYSSVAFNGFAPLKAICI</sequence>
<evidence type="ECO:0000313" key="10">
    <source>
        <dbReference type="EMBL" id="SKA32395.1"/>
    </source>
</evidence>
<dbReference type="FunFam" id="3.20.20.10:FF:000008">
    <property type="entry name" value="Ornithine decarboxylase"/>
    <property type="match status" value="1"/>
</dbReference>
<dbReference type="InterPro" id="IPR009006">
    <property type="entry name" value="Ala_racemase/Decarboxylase_C"/>
</dbReference>
<evidence type="ECO:0000256" key="1">
    <source>
        <dbReference type="ARBA" id="ARBA00001933"/>
    </source>
</evidence>
<dbReference type="GO" id="GO:0005737">
    <property type="term" value="C:cytoplasm"/>
    <property type="evidence" value="ECO:0007669"/>
    <property type="project" value="TreeGrafter"/>
</dbReference>
<keyword evidence="4" id="KW-0456">Lyase</keyword>
<comment type="cofactor">
    <cofactor evidence="1 8">
        <name>pyridoxal 5'-phosphate</name>
        <dbReference type="ChEBI" id="CHEBI:597326"/>
    </cofactor>
</comment>
<dbReference type="SUPFAM" id="SSF50621">
    <property type="entry name" value="Alanine racemase C-terminal domain-like"/>
    <property type="match status" value="1"/>
</dbReference>
<dbReference type="PRINTS" id="PR01179">
    <property type="entry name" value="ODADCRBXLASE"/>
</dbReference>
<name>A0A1T4SVT8_9HYPH</name>
<feature type="modified residue" description="N6-(pyridoxal phosphate)lysine" evidence="8">
    <location>
        <position position="47"/>
    </location>
</feature>
<evidence type="ECO:0000256" key="3">
    <source>
        <dbReference type="ARBA" id="ARBA00022898"/>
    </source>
</evidence>
<dbReference type="STRING" id="225324.SAMN02745126_05238"/>
<dbReference type="EMBL" id="FUWJ01000010">
    <property type="protein sequence ID" value="SKA32395.1"/>
    <property type="molecule type" value="Genomic_DNA"/>
</dbReference>
<dbReference type="CDD" id="cd00622">
    <property type="entry name" value="PLPDE_III_ODC"/>
    <property type="match status" value="1"/>
</dbReference>
<dbReference type="OrthoDB" id="9802241at2"/>
<accession>A0A1T4SVT8</accession>
<evidence type="ECO:0000256" key="6">
    <source>
        <dbReference type="ARBA" id="ARBA00034138"/>
    </source>
</evidence>
<evidence type="ECO:0000256" key="5">
    <source>
        <dbReference type="ARBA" id="ARBA00034115"/>
    </source>
</evidence>
<dbReference type="GO" id="GO:0033387">
    <property type="term" value="P:putrescine biosynthetic process from arginine, via ornithine"/>
    <property type="evidence" value="ECO:0007669"/>
    <property type="project" value="TreeGrafter"/>
</dbReference>
<protein>
    <recommendedName>
        <fullName evidence="6">ornithine decarboxylase</fullName>
        <ecNumber evidence="6">4.1.1.17</ecNumber>
    </recommendedName>
</protein>
<organism evidence="10 11">
    <name type="scientific">Enhydrobacter aerosaccus</name>
    <dbReference type="NCBI Taxonomy" id="225324"/>
    <lineage>
        <taxon>Bacteria</taxon>
        <taxon>Pseudomonadati</taxon>
        <taxon>Pseudomonadota</taxon>
        <taxon>Alphaproteobacteria</taxon>
        <taxon>Hyphomicrobiales</taxon>
        <taxon>Enhydrobacter</taxon>
    </lineage>
</organism>
<dbReference type="RefSeq" id="WP_085936969.1">
    <property type="nucleotide sequence ID" value="NZ_FUWJ01000010.1"/>
</dbReference>
<dbReference type="FunFam" id="2.40.37.10:FF:000004">
    <property type="entry name" value="Ornithine decarboxylase"/>
    <property type="match status" value="1"/>
</dbReference>
<dbReference type="InterPro" id="IPR000183">
    <property type="entry name" value="Orn/DAP/Arg_de-COase"/>
</dbReference>
<dbReference type="Gene3D" id="2.40.37.10">
    <property type="entry name" value="Lyase, Ornithine Decarboxylase, Chain A, domain 1"/>
    <property type="match status" value="1"/>
</dbReference>
<dbReference type="InterPro" id="IPR002433">
    <property type="entry name" value="Orn_de-COase"/>
</dbReference>
<dbReference type="PRINTS" id="PR01182">
    <property type="entry name" value="ORNDCRBXLASE"/>
</dbReference>
<dbReference type="EC" id="4.1.1.17" evidence="6"/>
<evidence type="ECO:0000256" key="2">
    <source>
        <dbReference type="ARBA" id="ARBA00008872"/>
    </source>
</evidence>